<comment type="caution">
    <text evidence="2">The sequence shown here is derived from an EMBL/GenBank/DDBJ whole genome shotgun (WGS) entry which is preliminary data.</text>
</comment>
<name>A0AAV6HUJ1_9ERIC</name>
<feature type="compositionally biased region" description="Acidic residues" evidence="1">
    <location>
        <begin position="272"/>
        <end position="292"/>
    </location>
</feature>
<feature type="region of interest" description="Disordered" evidence="1">
    <location>
        <begin position="324"/>
        <end position="383"/>
    </location>
</feature>
<dbReference type="PANTHER" id="PTHR34222">
    <property type="entry name" value="GAG_PRE-INTEGRS DOMAIN-CONTAINING PROTEIN"/>
    <property type="match status" value="1"/>
</dbReference>
<sequence length="550" mass="58845">MAALAISTKFRKNQLHCDHCGRNNHTKDRCYKLIGYSPKKSGAPIKSPKAKESVIGTPPTITQEQYNKLLAMFSKGSIDTNANLADNMVDLRCTLNIRVGGKVVRGSQSKYLNGVIAEMKVDPDSFTFYELVDNIRQMGYGITDFNGVTEYITVFYRLPMHDTNNGLVELTSHDDMLKMFAAHSGRKYMIIDVYVHCPNVVESDEHCEDEVEVICRETNSIADPSSITELGGDLNVGGHIVEHLHGDGVEHIVQEGCDEEEVEHIVQEGVDAEEMDEDSDSDCEWQPNDDSESSCGSFSWIEESSDEEVEETIPLGVMMVGGRGIQNEGGRGRGVIGGRGRGIQNEGGRGKGVTGGRGRGVPTASRGTGGLNNGSRGNGRGRAIGPNSGVFANNGLVVKGRGPNQGILIGRERAVNTQMVLGRGRGGTTAPFPGVVIRDRNPNIEVDLGTNKGANSGKGKEPMVGKAKIPMTRFGGAESIIPMVGLPIPQGWRRSTRIGNAFFWSQTTSSSAASCGSGSGSGSATMPNTHIPRLDSQGATSTPSTQRSAT</sequence>
<dbReference type="AlphaFoldDB" id="A0AAV6HUJ1"/>
<evidence type="ECO:0000313" key="2">
    <source>
        <dbReference type="EMBL" id="KAG5516387.1"/>
    </source>
</evidence>
<feature type="compositionally biased region" description="Polar residues" evidence="1">
    <location>
        <begin position="537"/>
        <end position="550"/>
    </location>
</feature>
<accession>A0AAV6HUJ1</accession>
<feature type="compositionally biased region" description="Gly residues" evidence="1">
    <location>
        <begin position="324"/>
        <end position="359"/>
    </location>
</feature>
<dbReference type="PANTHER" id="PTHR34222:SF99">
    <property type="entry name" value="PROTEIN, PUTATIVE-RELATED"/>
    <property type="match status" value="1"/>
</dbReference>
<organism evidence="2 3">
    <name type="scientific">Rhododendron griersonianum</name>
    <dbReference type="NCBI Taxonomy" id="479676"/>
    <lineage>
        <taxon>Eukaryota</taxon>
        <taxon>Viridiplantae</taxon>
        <taxon>Streptophyta</taxon>
        <taxon>Embryophyta</taxon>
        <taxon>Tracheophyta</taxon>
        <taxon>Spermatophyta</taxon>
        <taxon>Magnoliopsida</taxon>
        <taxon>eudicotyledons</taxon>
        <taxon>Gunneridae</taxon>
        <taxon>Pentapetalae</taxon>
        <taxon>asterids</taxon>
        <taxon>Ericales</taxon>
        <taxon>Ericaceae</taxon>
        <taxon>Ericoideae</taxon>
        <taxon>Rhodoreae</taxon>
        <taxon>Rhododendron</taxon>
    </lineage>
</organism>
<gene>
    <name evidence="2" type="ORF">RHGRI_037187</name>
</gene>
<evidence type="ECO:0000256" key="1">
    <source>
        <dbReference type="SAM" id="MobiDB-lite"/>
    </source>
</evidence>
<proteinExistence type="predicted"/>
<dbReference type="EMBL" id="JACTNZ010000013">
    <property type="protein sequence ID" value="KAG5516387.1"/>
    <property type="molecule type" value="Genomic_DNA"/>
</dbReference>
<feature type="region of interest" description="Disordered" evidence="1">
    <location>
        <begin position="272"/>
        <end position="297"/>
    </location>
</feature>
<evidence type="ECO:0000313" key="3">
    <source>
        <dbReference type="Proteomes" id="UP000823749"/>
    </source>
</evidence>
<feature type="compositionally biased region" description="Gly residues" evidence="1">
    <location>
        <begin position="367"/>
        <end position="382"/>
    </location>
</feature>
<dbReference type="Proteomes" id="UP000823749">
    <property type="component" value="Chromosome 13"/>
</dbReference>
<keyword evidence="3" id="KW-1185">Reference proteome</keyword>
<feature type="region of interest" description="Disordered" evidence="1">
    <location>
        <begin position="509"/>
        <end position="550"/>
    </location>
</feature>
<protein>
    <submittedName>
        <fullName evidence="2">Uncharacterized protein</fullName>
    </submittedName>
</protein>
<reference evidence="2 3" key="1">
    <citation type="submission" date="2020-08" db="EMBL/GenBank/DDBJ databases">
        <title>Plant Genome Project.</title>
        <authorList>
            <person name="Zhang R.-G."/>
        </authorList>
    </citation>
    <scope>NUCLEOTIDE SEQUENCE [LARGE SCALE GENOMIC DNA]</scope>
    <source>
        <strain evidence="2">WSP0</strain>
        <tissue evidence="2">Leaf</tissue>
    </source>
</reference>